<feature type="transmembrane region" description="Helical" evidence="9">
    <location>
        <begin position="86"/>
        <end position="107"/>
    </location>
</feature>
<keyword evidence="2" id="KW-0813">Transport</keyword>
<dbReference type="Pfam" id="PF04290">
    <property type="entry name" value="DctQ"/>
    <property type="match status" value="1"/>
</dbReference>
<dbReference type="EMBL" id="AP023366">
    <property type="protein sequence ID" value="BCJ86764.1"/>
    <property type="molecule type" value="Genomic_DNA"/>
</dbReference>
<dbReference type="RefSeq" id="WP_200760728.1">
    <property type="nucleotide sequence ID" value="NZ_AP023366.1"/>
</dbReference>
<dbReference type="Proteomes" id="UP000593802">
    <property type="component" value="Chromosome"/>
</dbReference>
<gene>
    <name evidence="11" type="ORF">skT53_17490</name>
</gene>
<keyword evidence="6 9" id="KW-1133">Transmembrane helix</keyword>
<sequence length="173" mass="19753">MKKGQRGYRLFEDLSSGLFLVTGFLLMFYEVVMRYVFNSPTTWVNEISTMFVVWGVLLGLSLGLRDNHHISVDILYEFLPGKVRRLIDFIANLAGLVFCLFFTYNGIILVGRGIKSSQVSIETGIPIWVYYLVVPISGVMFGIRFLTKIYELRHAPSVEAGKEAETIEHYHAF</sequence>
<evidence type="ECO:0000256" key="5">
    <source>
        <dbReference type="ARBA" id="ARBA00022692"/>
    </source>
</evidence>
<evidence type="ECO:0000256" key="7">
    <source>
        <dbReference type="ARBA" id="ARBA00023136"/>
    </source>
</evidence>
<feature type="domain" description="Tripartite ATP-independent periplasmic transporters DctQ component" evidence="10">
    <location>
        <begin position="24"/>
        <end position="152"/>
    </location>
</feature>
<evidence type="ECO:0000256" key="1">
    <source>
        <dbReference type="ARBA" id="ARBA00004429"/>
    </source>
</evidence>
<dbReference type="GO" id="GO:0015740">
    <property type="term" value="P:C4-dicarboxylate transport"/>
    <property type="evidence" value="ECO:0007669"/>
    <property type="project" value="TreeGrafter"/>
</dbReference>
<dbReference type="PANTHER" id="PTHR35011:SF2">
    <property type="entry name" value="2,3-DIKETO-L-GULONATE TRAP TRANSPORTER SMALL PERMEASE PROTEIN YIAM"/>
    <property type="match status" value="1"/>
</dbReference>
<comment type="similarity">
    <text evidence="8">Belongs to the TRAP transporter small permease family.</text>
</comment>
<dbReference type="AlphaFoldDB" id="A0A7I8D9H0"/>
<evidence type="ECO:0000256" key="6">
    <source>
        <dbReference type="ARBA" id="ARBA00022989"/>
    </source>
</evidence>
<proteinExistence type="inferred from homology"/>
<dbReference type="GO" id="GO:0005886">
    <property type="term" value="C:plasma membrane"/>
    <property type="evidence" value="ECO:0007669"/>
    <property type="project" value="UniProtKB-SubCell"/>
</dbReference>
<feature type="transmembrane region" description="Helical" evidence="9">
    <location>
        <begin position="43"/>
        <end position="65"/>
    </location>
</feature>
<organism evidence="11 12">
    <name type="scientific">Effusibacillus dendaii</name>
    <dbReference type="NCBI Taxonomy" id="2743772"/>
    <lineage>
        <taxon>Bacteria</taxon>
        <taxon>Bacillati</taxon>
        <taxon>Bacillota</taxon>
        <taxon>Bacilli</taxon>
        <taxon>Bacillales</taxon>
        <taxon>Alicyclobacillaceae</taxon>
        <taxon>Effusibacillus</taxon>
    </lineage>
</organism>
<feature type="transmembrane region" description="Helical" evidence="9">
    <location>
        <begin position="127"/>
        <end position="146"/>
    </location>
</feature>
<evidence type="ECO:0000256" key="4">
    <source>
        <dbReference type="ARBA" id="ARBA00022519"/>
    </source>
</evidence>
<evidence type="ECO:0000313" key="12">
    <source>
        <dbReference type="Proteomes" id="UP000593802"/>
    </source>
</evidence>
<evidence type="ECO:0000256" key="8">
    <source>
        <dbReference type="ARBA" id="ARBA00038436"/>
    </source>
</evidence>
<protein>
    <submittedName>
        <fullName evidence="11">TRAP transporter permease</fullName>
    </submittedName>
</protein>
<evidence type="ECO:0000256" key="2">
    <source>
        <dbReference type="ARBA" id="ARBA00022448"/>
    </source>
</evidence>
<dbReference type="InterPro" id="IPR007387">
    <property type="entry name" value="TRAP_DctQ"/>
</dbReference>
<keyword evidence="5 9" id="KW-0812">Transmembrane</keyword>
<reference evidence="11 12" key="1">
    <citation type="submission" date="2020-08" db="EMBL/GenBank/DDBJ databases">
        <title>Complete Genome Sequence of Effusibacillus dendaii Strain skT53, Isolated from Farmland soil.</title>
        <authorList>
            <person name="Konishi T."/>
            <person name="Kawasaki H."/>
        </authorList>
    </citation>
    <scope>NUCLEOTIDE SEQUENCE [LARGE SCALE GENOMIC DNA]</scope>
    <source>
        <strain evidence="12">skT53</strain>
    </source>
</reference>
<evidence type="ECO:0000256" key="9">
    <source>
        <dbReference type="SAM" id="Phobius"/>
    </source>
</evidence>
<keyword evidence="12" id="KW-1185">Reference proteome</keyword>
<accession>A0A7I8D9H0</accession>
<dbReference type="GO" id="GO:0022857">
    <property type="term" value="F:transmembrane transporter activity"/>
    <property type="evidence" value="ECO:0007669"/>
    <property type="project" value="TreeGrafter"/>
</dbReference>
<comment type="subcellular location">
    <subcellularLocation>
        <location evidence="1">Cell inner membrane</location>
        <topology evidence="1">Multi-pass membrane protein</topology>
    </subcellularLocation>
</comment>
<evidence type="ECO:0000259" key="10">
    <source>
        <dbReference type="Pfam" id="PF04290"/>
    </source>
</evidence>
<dbReference type="InterPro" id="IPR055348">
    <property type="entry name" value="DctQ"/>
</dbReference>
<keyword evidence="4" id="KW-0997">Cell inner membrane</keyword>
<keyword evidence="7 9" id="KW-0472">Membrane</keyword>
<dbReference type="KEGG" id="eff:skT53_17490"/>
<evidence type="ECO:0000313" key="11">
    <source>
        <dbReference type="EMBL" id="BCJ86764.1"/>
    </source>
</evidence>
<feature type="transmembrane region" description="Helical" evidence="9">
    <location>
        <begin position="16"/>
        <end position="37"/>
    </location>
</feature>
<keyword evidence="3" id="KW-1003">Cell membrane</keyword>
<dbReference type="PANTHER" id="PTHR35011">
    <property type="entry name" value="2,3-DIKETO-L-GULONATE TRAP TRANSPORTER SMALL PERMEASE PROTEIN YIAM"/>
    <property type="match status" value="1"/>
</dbReference>
<name>A0A7I8D9H0_9BACL</name>
<evidence type="ECO:0000256" key="3">
    <source>
        <dbReference type="ARBA" id="ARBA00022475"/>
    </source>
</evidence>